<dbReference type="Proteomes" id="UP000095283">
    <property type="component" value="Unplaced"/>
</dbReference>
<accession>A0A1I7XJZ6</accession>
<protein>
    <submittedName>
        <fullName evidence="6">Protein FAR1-RELATED SEQUENCE</fullName>
    </submittedName>
</protein>
<feature type="domain" description="Heparan sulphate-N-deacetylase deacetylase" evidence="3">
    <location>
        <begin position="372"/>
        <end position="445"/>
    </location>
</feature>
<organism evidence="5 6">
    <name type="scientific">Heterorhabditis bacteriophora</name>
    <name type="common">Entomopathogenic nematode worm</name>
    <dbReference type="NCBI Taxonomy" id="37862"/>
    <lineage>
        <taxon>Eukaryota</taxon>
        <taxon>Metazoa</taxon>
        <taxon>Ecdysozoa</taxon>
        <taxon>Nematoda</taxon>
        <taxon>Chromadorea</taxon>
        <taxon>Rhabditida</taxon>
        <taxon>Rhabditina</taxon>
        <taxon>Rhabditomorpha</taxon>
        <taxon>Strongyloidea</taxon>
        <taxon>Heterorhabditidae</taxon>
        <taxon>Heterorhabditis</taxon>
    </lineage>
</organism>
<name>A0A1I7XJZ6_HETBA</name>
<dbReference type="InterPro" id="IPR056793">
    <property type="entry name" value="HSNSD_N"/>
</dbReference>
<dbReference type="InterPro" id="IPR021930">
    <property type="entry name" value="Heparan_SO4_deacetylase_dom"/>
</dbReference>
<keyword evidence="2" id="KW-0333">Golgi apparatus</keyword>
<evidence type="ECO:0000313" key="5">
    <source>
        <dbReference type="Proteomes" id="UP000095283"/>
    </source>
</evidence>
<dbReference type="GO" id="GO:0015016">
    <property type="term" value="F:heparan sulfate N-sulfotransferase activity"/>
    <property type="evidence" value="ECO:0007669"/>
    <property type="project" value="InterPro"/>
</dbReference>
<dbReference type="WBParaSite" id="Hba_18040">
    <property type="protein sequence ID" value="Hba_18040"/>
    <property type="gene ID" value="Hba_18040"/>
</dbReference>
<feature type="domain" description="Heparan sulfate-N-deacetylase N-terminal" evidence="4">
    <location>
        <begin position="183"/>
        <end position="297"/>
    </location>
</feature>
<evidence type="ECO:0000313" key="6">
    <source>
        <dbReference type="WBParaSite" id="Hba_18040"/>
    </source>
</evidence>
<dbReference type="AlphaFoldDB" id="A0A1I7XJZ6"/>
<evidence type="ECO:0000256" key="2">
    <source>
        <dbReference type="ARBA" id="ARBA00023034"/>
    </source>
</evidence>
<evidence type="ECO:0000259" key="4">
    <source>
        <dbReference type="Pfam" id="PF25119"/>
    </source>
</evidence>
<proteinExistence type="predicted"/>
<dbReference type="GO" id="GO:0016787">
    <property type="term" value="F:hydrolase activity"/>
    <property type="evidence" value="ECO:0007669"/>
    <property type="project" value="InterPro"/>
</dbReference>
<keyword evidence="5" id="KW-1185">Reference proteome</keyword>
<evidence type="ECO:0000259" key="3">
    <source>
        <dbReference type="Pfam" id="PF12062"/>
    </source>
</evidence>
<evidence type="ECO:0000256" key="1">
    <source>
        <dbReference type="ARBA" id="ARBA00004555"/>
    </source>
</evidence>
<dbReference type="GO" id="GO:0005794">
    <property type="term" value="C:Golgi apparatus"/>
    <property type="evidence" value="ECO:0007669"/>
    <property type="project" value="UniProtKB-SubCell"/>
</dbReference>
<reference evidence="6" key="1">
    <citation type="submission" date="2016-11" db="UniProtKB">
        <authorList>
            <consortium name="WormBaseParasite"/>
        </authorList>
    </citation>
    <scope>IDENTIFICATION</scope>
</reference>
<dbReference type="Pfam" id="PF25119">
    <property type="entry name" value="HSNSD_N"/>
    <property type="match status" value="1"/>
</dbReference>
<dbReference type="Pfam" id="PF12062">
    <property type="entry name" value="HSNSD-CE"/>
    <property type="match status" value="1"/>
</dbReference>
<comment type="subcellular location">
    <subcellularLocation>
        <location evidence="1">Golgi apparatus</location>
    </subcellularLocation>
</comment>
<sequence length="447" mass="51405">MEPRRDQIGTPFIGQRVRKLNFHSLSASLIEIYPLTTTRTPVVDVQTEQVLDGFMAYYRATWLPPNGQFSLTCSHSQNHSTRTTNFVEGFHSKIRAFYSIEIPSLDEMLKFCAAELIMAKTLAILLGNRLLKDGYIRPNNEVSFRADIAVSRFSPQKLPYYQCPCNLSSGVESVYVPTSSNLTEKRALILIESAYSRHGKLILQLLSAVKFPYKAEVFSKNLPLITTATKGRFSFIIIENYYKYLNMPKWNRQLLDKYCIDYQVPIISFLYSRQDDSYQKAKIKDSNLVGMERTNLNLKEWVLFENNNKYETLISARDSLGRSRVAVLRDSGEVDGVTRVLFGHNLTDWTMKMTFLDVLWFVSGGTIGWGQERYIQVDIDDIFVGARGTRMVETDVRALLVSQNHLRRHISNFTYMLGFSGSYFRNGDDIEDKGDELLVGEYLDFFH</sequence>